<evidence type="ECO:0000313" key="5">
    <source>
        <dbReference type="EMBL" id="OQS00452.1"/>
    </source>
</evidence>
<dbReference type="SUPFAM" id="SSF49562">
    <property type="entry name" value="C2 domain (Calcium/lipid-binding domain, CaLB)"/>
    <property type="match status" value="1"/>
</dbReference>
<gene>
    <name evidence="5" type="ORF">ACHHYP_03540</name>
</gene>
<dbReference type="AlphaFoldDB" id="A0A1V9ZQY8"/>
<evidence type="ECO:0000256" key="2">
    <source>
        <dbReference type="ARBA" id="ARBA00022837"/>
    </source>
</evidence>
<sequence length="311" mass="34938">MGAVLSSCEYCVGRAEEHIQERKRKKNAPKEPSRLIRVRLERAEDLAAADSTLSGGLSDPYVTLQFGRQRRRSPVVDNTLNPAWKHQEFEFVVTESELAAHNTLTIRVMDFDALNADDLLGTLELDMTAWTGATRMADEQFVGYDLVVPEAYADQAVNSKLFAAISFLTEWEAAASLTEEVWEVERWLSTNNSWSKTYLSSTLGDRPAWYCPSTQKGGATFNEAMPPCPEGYKPAGQWSYDITHGDSHGWLYATTCKGPWRKEMSKSHFVRRRLWVNQYKRIAQMEPEPEISSTASTAATSSTLSTADVTF</sequence>
<evidence type="ECO:0000256" key="3">
    <source>
        <dbReference type="SAM" id="MobiDB-lite"/>
    </source>
</evidence>
<dbReference type="SMART" id="SM00694">
    <property type="entry name" value="DysFC"/>
    <property type="match status" value="1"/>
</dbReference>
<dbReference type="Gene3D" id="2.60.40.150">
    <property type="entry name" value="C2 domain"/>
    <property type="match status" value="1"/>
</dbReference>
<accession>A0A1V9ZQY8</accession>
<name>A0A1V9ZQY8_ACHHY</name>
<dbReference type="PANTHER" id="PTHR45911:SF7">
    <property type="entry name" value="C2 DOMAIN-CONTAINING PROTEIN"/>
    <property type="match status" value="1"/>
</dbReference>
<evidence type="ECO:0000259" key="4">
    <source>
        <dbReference type="PROSITE" id="PS50004"/>
    </source>
</evidence>
<protein>
    <submittedName>
        <fullName evidence="5">C2 domain-containing protein</fullName>
    </submittedName>
</protein>
<dbReference type="GO" id="GO:0016020">
    <property type="term" value="C:membrane"/>
    <property type="evidence" value="ECO:0007669"/>
    <property type="project" value="InterPro"/>
</dbReference>
<evidence type="ECO:0000313" key="6">
    <source>
        <dbReference type="Proteomes" id="UP000243579"/>
    </source>
</evidence>
<keyword evidence="1" id="KW-0479">Metal-binding</keyword>
<organism evidence="5 6">
    <name type="scientific">Achlya hypogyna</name>
    <name type="common">Oomycete</name>
    <name type="synonym">Protoachlya hypogyna</name>
    <dbReference type="NCBI Taxonomy" id="1202772"/>
    <lineage>
        <taxon>Eukaryota</taxon>
        <taxon>Sar</taxon>
        <taxon>Stramenopiles</taxon>
        <taxon>Oomycota</taxon>
        <taxon>Saprolegniomycetes</taxon>
        <taxon>Saprolegniales</taxon>
        <taxon>Achlyaceae</taxon>
        <taxon>Achlya</taxon>
    </lineage>
</organism>
<dbReference type="InterPro" id="IPR035892">
    <property type="entry name" value="C2_domain_sf"/>
</dbReference>
<keyword evidence="6" id="KW-1185">Reference proteome</keyword>
<dbReference type="OrthoDB" id="270970at2759"/>
<evidence type="ECO:0000256" key="1">
    <source>
        <dbReference type="ARBA" id="ARBA00022723"/>
    </source>
</evidence>
<dbReference type="InterPro" id="IPR000008">
    <property type="entry name" value="C2_dom"/>
</dbReference>
<dbReference type="Pfam" id="PF00168">
    <property type="entry name" value="C2"/>
    <property type="match status" value="1"/>
</dbReference>
<proteinExistence type="predicted"/>
<reference evidence="5 6" key="1">
    <citation type="journal article" date="2014" name="Genome Biol. Evol.">
        <title>The secreted proteins of Achlya hypogyna and Thraustotheca clavata identify the ancestral oomycete secretome and reveal gene acquisitions by horizontal gene transfer.</title>
        <authorList>
            <person name="Misner I."/>
            <person name="Blouin N."/>
            <person name="Leonard G."/>
            <person name="Richards T.A."/>
            <person name="Lane C.E."/>
        </authorList>
    </citation>
    <scope>NUCLEOTIDE SEQUENCE [LARGE SCALE GENOMIC DNA]</scope>
    <source>
        <strain evidence="5 6">ATCC 48635</strain>
    </source>
</reference>
<dbReference type="InterPro" id="IPR006614">
    <property type="entry name" value="Peroxin/Ferlin"/>
</dbReference>
<feature type="compositionally biased region" description="Low complexity" evidence="3">
    <location>
        <begin position="292"/>
        <end position="311"/>
    </location>
</feature>
<dbReference type="SMART" id="SM00239">
    <property type="entry name" value="C2"/>
    <property type="match status" value="1"/>
</dbReference>
<keyword evidence="2" id="KW-0106">Calcium</keyword>
<dbReference type="STRING" id="1202772.A0A1V9ZQY8"/>
<feature type="region of interest" description="Disordered" evidence="3">
    <location>
        <begin position="287"/>
        <end position="311"/>
    </location>
</feature>
<dbReference type="PANTHER" id="PTHR45911">
    <property type="entry name" value="C2 DOMAIN-CONTAINING PROTEIN"/>
    <property type="match status" value="1"/>
</dbReference>
<comment type="caution">
    <text evidence="5">The sequence shown here is derived from an EMBL/GenBank/DDBJ whole genome shotgun (WGS) entry which is preliminary data.</text>
</comment>
<dbReference type="CDD" id="cd00030">
    <property type="entry name" value="C2"/>
    <property type="match status" value="1"/>
</dbReference>
<feature type="domain" description="C2" evidence="4">
    <location>
        <begin position="13"/>
        <end position="141"/>
    </location>
</feature>
<dbReference type="GO" id="GO:0046872">
    <property type="term" value="F:metal ion binding"/>
    <property type="evidence" value="ECO:0007669"/>
    <property type="project" value="UniProtKB-KW"/>
</dbReference>
<dbReference type="EMBL" id="JNBR01000031">
    <property type="protein sequence ID" value="OQS00452.1"/>
    <property type="molecule type" value="Genomic_DNA"/>
</dbReference>
<dbReference type="Proteomes" id="UP000243579">
    <property type="component" value="Unassembled WGS sequence"/>
</dbReference>
<dbReference type="PROSITE" id="PS50004">
    <property type="entry name" value="C2"/>
    <property type="match status" value="1"/>
</dbReference>